<organism evidence="1">
    <name type="scientific">Myoviridae sp. ctNQV2</name>
    <dbReference type="NCBI Taxonomy" id="2827683"/>
    <lineage>
        <taxon>Viruses</taxon>
        <taxon>Duplodnaviria</taxon>
        <taxon>Heunggongvirae</taxon>
        <taxon>Uroviricota</taxon>
        <taxon>Caudoviricetes</taxon>
    </lineage>
</organism>
<reference evidence="1" key="1">
    <citation type="journal article" date="2021" name="Proc. Natl. Acad. Sci. U.S.A.">
        <title>A Catalog of Tens of Thousands of Viruses from Human Metagenomes Reveals Hidden Associations with Chronic Diseases.</title>
        <authorList>
            <person name="Tisza M.J."/>
            <person name="Buck C.B."/>
        </authorList>
    </citation>
    <scope>NUCLEOTIDE SEQUENCE</scope>
    <source>
        <strain evidence="1">CtNQV2</strain>
    </source>
</reference>
<dbReference type="EMBL" id="BK032510">
    <property type="protein sequence ID" value="DAF43818.1"/>
    <property type="molecule type" value="Genomic_DNA"/>
</dbReference>
<accession>A0A8S5RZL2</accession>
<sequence>MKKHITYCNQCDNCKVYPDPDFDDWFCHDDIKIVCNVNNMTMASACRPYEINSFKVPKNCPLMNKMEEKPIKNANDLIRKFMKDNNLEEMHIGAFILEEYNSVCINKDDIDKINNIINFNK</sequence>
<name>A0A8S5RZL2_9CAUD</name>
<protein>
    <submittedName>
        <fullName evidence="1">Uncharacterized protein</fullName>
    </submittedName>
</protein>
<proteinExistence type="predicted"/>
<evidence type="ECO:0000313" key="1">
    <source>
        <dbReference type="EMBL" id="DAF43818.1"/>
    </source>
</evidence>